<evidence type="ECO:0000256" key="1">
    <source>
        <dbReference type="SAM" id="Phobius"/>
    </source>
</evidence>
<gene>
    <name evidence="2" type="ORF">N324_11729</name>
</gene>
<dbReference type="AlphaFoldDB" id="A0A091KV91"/>
<name>A0A091KV91_9AVES</name>
<evidence type="ECO:0000313" key="2">
    <source>
        <dbReference type="EMBL" id="KFP43140.1"/>
    </source>
</evidence>
<keyword evidence="1" id="KW-1133">Transmembrane helix</keyword>
<reference evidence="2 3" key="1">
    <citation type="submission" date="2014-04" db="EMBL/GenBank/DDBJ databases">
        <title>Genome evolution of avian class.</title>
        <authorList>
            <person name="Zhang G."/>
            <person name="Li C."/>
        </authorList>
    </citation>
    <scope>NUCLEOTIDE SEQUENCE [LARGE SCALE GENOMIC DNA]</scope>
    <source>
        <strain evidence="2">BGI_N324</strain>
    </source>
</reference>
<feature type="non-terminal residue" evidence="2">
    <location>
        <position position="86"/>
    </location>
</feature>
<keyword evidence="1" id="KW-0812">Transmembrane</keyword>
<accession>A0A091KV91</accession>
<sequence>QAFSGQARAQPATETPNCLPLPSFLSRYQMHLVIPLSLVGALMCVAAVWLYAKFGVKPEEMSREMVQGLLYQKAGYQNNVYAMEVI</sequence>
<dbReference type="Proteomes" id="UP000053330">
    <property type="component" value="Unassembled WGS sequence"/>
</dbReference>
<dbReference type="EMBL" id="KK755521">
    <property type="protein sequence ID" value="KFP43140.1"/>
    <property type="molecule type" value="Genomic_DNA"/>
</dbReference>
<keyword evidence="3" id="KW-1185">Reference proteome</keyword>
<feature type="non-terminal residue" evidence="2">
    <location>
        <position position="1"/>
    </location>
</feature>
<organism evidence="2 3">
    <name type="scientific">Chlamydotis macqueenii</name>
    <name type="common">Macqueen's bustard</name>
    <dbReference type="NCBI Taxonomy" id="187382"/>
    <lineage>
        <taxon>Eukaryota</taxon>
        <taxon>Metazoa</taxon>
        <taxon>Chordata</taxon>
        <taxon>Craniata</taxon>
        <taxon>Vertebrata</taxon>
        <taxon>Euteleostomi</taxon>
        <taxon>Archelosauria</taxon>
        <taxon>Archosauria</taxon>
        <taxon>Dinosauria</taxon>
        <taxon>Saurischia</taxon>
        <taxon>Theropoda</taxon>
        <taxon>Coelurosauria</taxon>
        <taxon>Aves</taxon>
        <taxon>Neognathae</taxon>
        <taxon>Neoaves</taxon>
        <taxon>Otidimorphae</taxon>
        <taxon>Otidiformes</taxon>
        <taxon>Otididae</taxon>
        <taxon>Chlamydotis</taxon>
    </lineage>
</organism>
<keyword evidence="1" id="KW-0472">Membrane</keyword>
<evidence type="ECO:0000313" key="3">
    <source>
        <dbReference type="Proteomes" id="UP000053330"/>
    </source>
</evidence>
<protein>
    <submittedName>
        <fullName evidence="2">Uncharacterized protein</fullName>
    </submittedName>
</protein>
<proteinExistence type="predicted"/>
<feature type="transmembrane region" description="Helical" evidence="1">
    <location>
        <begin position="32"/>
        <end position="52"/>
    </location>
</feature>